<feature type="compositionally biased region" description="Basic and acidic residues" evidence="1">
    <location>
        <begin position="106"/>
        <end position="122"/>
    </location>
</feature>
<dbReference type="AlphaFoldDB" id="A0A1H3AZS7"/>
<dbReference type="RefSeq" id="WP_004517575.1">
    <property type="nucleotide sequence ID" value="NZ_FNOF01000035.1"/>
</dbReference>
<accession>A0A1H3AZS7</accession>
<protein>
    <recommendedName>
        <fullName evidence="2">DUF7344 domain-containing protein</fullName>
    </recommendedName>
</protein>
<organism evidence="3 4">
    <name type="scientific">Haloarcula vallismortis</name>
    <name type="common">Halobacterium vallismortis</name>
    <dbReference type="NCBI Taxonomy" id="28442"/>
    <lineage>
        <taxon>Archaea</taxon>
        <taxon>Methanobacteriati</taxon>
        <taxon>Methanobacteriota</taxon>
        <taxon>Stenosarchaea group</taxon>
        <taxon>Halobacteria</taxon>
        <taxon>Halobacteriales</taxon>
        <taxon>Haloarculaceae</taxon>
        <taxon>Haloarcula</taxon>
    </lineage>
</organism>
<dbReference type="Proteomes" id="UP000182573">
    <property type="component" value="Unassembled WGS sequence"/>
</dbReference>
<dbReference type="Pfam" id="PF24035">
    <property type="entry name" value="DUF7344"/>
    <property type="match status" value="1"/>
</dbReference>
<gene>
    <name evidence="3" type="ORF">SAMN05443574_1352</name>
</gene>
<name>A0A1H3AZS7_HALVA</name>
<evidence type="ECO:0000256" key="1">
    <source>
        <dbReference type="SAM" id="MobiDB-lite"/>
    </source>
</evidence>
<proteinExistence type="predicted"/>
<sequence length="122" mass="13226">MNLEDVHDVLRSEDRRAVVRRLANTEATSLALDELAQAVGDFARDGDGDREQLCASLHHWHLPKLSQYDIVDYDAETGCVRSGPHLPIVATVGTAASSAFSGAGDRVSDRDTVPARQEGERA</sequence>
<feature type="domain" description="DUF7344" evidence="2">
    <location>
        <begin position="7"/>
        <end position="81"/>
    </location>
</feature>
<reference evidence="3 4" key="1">
    <citation type="submission" date="2016-10" db="EMBL/GenBank/DDBJ databases">
        <authorList>
            <person name="de Groot N.N."/>
        </authorList>
    </citation>
    <scope>NUCLEOTIDE SEQUENCE [LARGE SCALE GENOMIC DNA]</scope>
    <source>
        <strain evidence="3 4">DSM 3756</strain>
    </source>
</reference>
<feature type="region of interest" description="Disordered" evidence="1">
    <location>
        <begin position="99"/>
        <end position="122"/>
    </location>
</feature>
<dbReference type="STRING" id="28442.SAMN05443574_1352"/>
<evidence type="ECO:0000313" key="4">
    <source>
        <dbReference type="Proteomes" id="UP000182573"/>
    </source>
</evidence>
<dbReference type="EMBL" id="FNOF01000035">
    <property type="protein sequence ID" value="SDX35226.1"/>
    <property type="molecule type" value="Genomic_DNA"/>
</dbReference>
<evidence type="ECO:0000259" key="2">
    <source>
        <dbReference type="Pfam" id="PF24035"/>
    </source>
</evidence>
<dbReference type="InterPro" id="IPR055768">
    <property type="entry name" value="DUF7344"/>
</dbReference>
<evidence type="ECO:0000313" key="3">
    <source>
        <dbReference type="EMBL" id="SDX35226.1"/>
    </source>
</evidence>